<dbReference type="Pfam" id="PF01037">
    <property type="entry name" value="AsnC_trans_reg"/>
    <property type="match status" value="1"/>
</dbReference>
<dbReference type="InterPro" id="IPR019887">
    <property type="entry name" value="Tscrpt_reg_AsnC/Lrp_C"/>
</dbReference>
<reference evidence="2" key="1">
    <citation type="journal article" date="2014" name="Front. Microbiol.">
        <title>High frequency of phylogenetically diverse reductive dehalogenase-homologous genes in deep subseafloor sedimentary metagenomes.</title>
        <authorList>
            <person name="Kawai M."/>
            <person name="Futagami T."/>
            <person name="Toyoda A."/>
            <person name="Takaki Y."/>
            <person name="Nishi S."/>
            <person name="Hori S."/>
            <person name="Arai W."/>
            <person name="Tsubouchi T."/>
            <person name="Morono Y."/>
            <person name="Uchiyama I."/>
            <person name="Ito T."/>
            <person name="Fujiyama A."/>
            <person name="Inagaki F."/>
            <person name="Takami H."/>
        </authorList>
    </citation>
    <scope>NUCLEOTIDE SEQUENCE</scope>
    <source>
        <strain evidence="2">Expedition CK06-06</strain>
    </source>
</reference>
<dbReference type="EMBL" id="BART01019053">
    <property type="protein sequence ID" value="GAG81314.1"/>
    <property type="molecule type" value="Genomic_DNA"/>
</dbReference>
<proteinExistence type="predicted"/>
<feature type="domain" description="Transcription regulator AsnC/Lrp ligand binding" evidence="1">
    <location>
        <begin position="2"/>
        <end position="61"/>
    </location>
</feature>
<dbReference type="InterPro" id="IPR011008">
    <property type="entry name" value="Dimeric_a/b-barrel"/>
</dbReference>
<dbReference type="SUPFAM" id="SSF54909">
    <property type="entry name" value="Dimeric alpha+beta barrel"/>
    <property type="match status" value="1"/>
</dbReference>
<comment type="caution">
    <text evidence="2">The sequence shown here is derived from an EMBL/GenBank/DDBJ whole genome shotgun (WGS) entry which is preliminary data.</text>
</comment>
<feature type="non-terminal residue" evidence="2">
    <location>
        <position position="1"/>
    </location>
</feature>
<evidence type="ECO:0000259" key="1">
    <source>
        <dbReference type="Pfam" id="PF01037"/>
    </source>
</evidence>
<dbReference type="Gene3D" id="3.30.70.920">
    <property type="match status" value="1"/>
</dbReference>
<organism evidence="2">
    <name type="scientific">marine sediment metagenome</name>
    <dbReference type="NCBI Taxonomy" id="412755"/>
    <lineage>
        <taxon>unclassified sequences</taxon>
        <taxon>metagenomes</taxon>
        <taxon>ecological metagenomes</taxon>
    </lineage>
</organism>
<dbReference type="AlphaFoldDB" id="X1AH56"/>
<evidence type="ECO:0000313" key="2">
    <source>
        <dbReference type="EMBL" id="GAG81314.1"/>
    </source>
</evidence>
<sequence>AEILDQISKIPEVCSVFHTTGEQSAALICRFKEAEDVHNFIRVLNEKEYVTKTISNMVLKEYRPRSSIQF</sequence>
<name>X1AH56_9ZZZZ</name>
<accession>X1AH56</accession>
<protein>
    <recommendedName>
        <fullName evidence="1">Transcription regulator AsnC/Lrp ligand binding domain-containing protein</fullName>
    </recommendedName>
</protein>
<gene>
    <name evidence="2" type="ORF">S01H4_35770</name>
</gene>